<dbReference type="Proteomes" id="UP000028702">
    <property type="component" value="Unassembled WGS sequence"/>
</dbReference>
<sequence>MGLYSSISVALSGIRTTQAGIDLVSRNVANASTPGYTRKVLPQQNVVAGGQGIGVRSEGAVRQVDLFLQQQLRTQNARAGSLEVLSSFLQRVDNLFGRPEDETSIAGVLEALGDSLQDLTTDPANSAVRQSVINQASRSAELLNYLTNQVQGLRLDAENNIATAVDDVNALLQNIANVNVQISQRQDGSISTADLEDQRDLAIDKLSNLLDIRVVEQNDGSLSVFTSSGFLLADKTAQVLNFDERTSIAANSQYSTDPAQRNVGTISITSGGVEVDLIQAGAFQGGEIGGYLKLRDDVLVETQAQLDELASGLALAFSEEQVNGVAATAGPASGFDIDIANVQPGNEIHLNYTVTPPGTPVNITFIAVDDPASLPLANTVTANPNDQVVGINFNQPIGDIITDINAALPAEVVASTPGANTIRFLDDGAGATSDVNGVSAVVTPAALQDAGTGLALFVDGATNKIYSNSQDGQTQKLGFAGRIQLNDAVRNDNTLLVSYQTSPATPSGDNTRPLDLIRRLKENQREYHPDSGIGGGGSPFSGSVDAFARRLVSFQTGQVAEVKRDLESVSLVKNALEEKFADGTGVNVDEEMANLLVLQNAFAANARVITAIQEMFQTLLTIGR</sequence>
<proteinExistence type="inferred from homology"/>
<keyword evidence="9" id="KW-0966">Cell projection</keyword>
<dbReference type="InterPro" id="IPR010930">
    <property type="entry name" value="Flg_bb/hook_C_dom"/>
</dbReference>
<dbReference type="NCBIfam" id="TIGR02492">
    <property type="entry name" value="flgK_ends"/>
    <property type="match status" value="1"/>
</dbReference>
<keyword evidence="6" id="KW-0975">Bacterial flagellum</keyword>
<reference evidence="9 10" key="1">
    <citation type="submission" date="2014-07" db="EMBL/GenBank/DDBJ databases">
        <title>Tepidicaulis marinum gen. nov., sp. nov., a novel marine bacterium denitrifying nitrate to nitrous oxide strictly under microaerobic conditions.</title>
        <authorList>
            <person name="Takeuchi M."/>
            <person name="Yamagishi T."/>
            <person name="Kamagata Y."/>
            <person name="Oshima K."/>
            <person name="Hattori M."/>
            <person name="Katayama T."/>
            <person name="Hanada S."/>
            <person name="Tamaki H."/>
            <person name="Marumo K."/>
            <person name="Maeda H."/>
            <person name="Nedachi M."/>
            <person name="Iwasaki W."/>
            <person name="Suwa Y."/>
            <person name="Sakata S."/>
        </authorList>
    </citation>
    <scope>NUCLEOTIDE SEQUENCE [LARGE SCALE GENOMIC DNA]</scope>
    <source>
        <strain evidence="9 10">MA2</strain>
    </source>
</reference>
<dbReference type="RefSeq" id="WP_045444583.1">
    <property type="nucleotide sequence ID" value="NZ_BBIO01000005.1"/>
</dbReference>
<name>A0A081B9N4_9HYPH</name>
<keyword evidence="9" id="KW-0282">Flagellum</keyword>
<dbReference type="InterPro" id="IPR002371">
    <property type="entry name" value="FlgK"/>
</dbReference>
<keyword evidence="9" id="KW-0969">Cilium</keyword>
<evidence type="ECO:0000256" key="2">
    <source>
        <dbReference type="ARBA" id="ARBA00004613"/>
    </source>
</evidence>
<evidence type="ECO:0000256" key="6">
    <source>
        <dbReference type="ARBA" id="ARBA00023143"/>
    </source>
</evidence>
<comment type="caution">
    <text evidence="9">The sequence shown here is derived from an EMBL/GenBank/DDBJ whole genome shotgun (WGS) entry which is preliminary data.</text>
</comment>
<dbReference type="PANTHER" id="PTHR30033:SF1">
    <property type="entry name" value="FLAGELLAR HOOK-ASSOCIATED PROTEIN 1"/>
    <property type="match status" value="1"/>
</dbReference>
<dbReference type="InterPro" id="IPR053927">
    <property type="entry name" value="FlgK_helical"/>
</dbReference>
<dbReference type="eggNOG" id="COG1256">
    <property type="taxonomic scope" value="Bacteria"/>
</dbReference>
<dbReference type="GO" id="GO:0044780">
    <property type="term" value="P:bacterial-type flagellum assembly"/>
    <property type="evidence" value="ECO:0007669"/>
    <property type="project" value="InterPro"/>
</dbReference>
<gene>
    <name evidence="9" type="ORF">M2A_1251</name>
</gene>
<keyword evidence="5" id="KW-0964">Secreted</keyword>
<comment type="subcellular location">
    <subcellularLocation>
        <location evidence="1">Bacterial flagellum</location>
    </subcellularLocation>
    <subcellularLocation>
        <location evidence="2">Secreted</location>
    </subcellularLocation>
</comment>
<dbReference type="AlphaFoldDB" id="A0A081B9N4"/>
<protein>
    <recommendedName>
        <fullName evidence="4">Flagellar hook-associated protein 1</fullName>
    </recommendedName>
</protein>
<accession>A0A081B9N4</accession>
<dbReference type="Pfam" id="PF06429">
    <property type="entry name" value="Flg_bbr_C"/>
    <property type="match status" value="1"/>
</dbReference>
<feature type="domain" description="Flagellar basal-body/hook protein C-terminal" evidence="7">
    <location>
        <begin position="583"/>
        <end position="621"/>
    </location>
</feature>
<evidence type="ECO:0000256" key="1">
    <source>
        <dbReference type="ARBA" id="ARBA00004365"/>
    </source>
</evidence>
<evidence type="ECO:0000313" key="10">
    <source>
        <dbReference type="Proteomes" id="UP000028702"/>
    </source>
</evidence>
<dbReference type="Pfam" id="PF22638">
    <property type="entry name" value="FlgK_D1"/>
    <property type="match status" value="1"/>
</dbReference>
<evidence type="ECO:0000256" key="4">
    <source>
        <dbReference type="ARBA" id="ARBA00016244"/>
    </source>
</evidence>
<dbReference type="EMBL" id="BBIO01000005">
    <property type="protein sequence ID" value="GAK44752.1"/>
    <property type="molecule type" value="Genomic_DNA"/>
</dbReference>
<feature type="domain" description="Flagellar hook-associated protein FlgK helical" evidence="8">
    <location>
        <begin position="89"/>
        <end position="328"/>
    </location>
</feature>
<dbReference type="GO" id="GO:0005198">
    <property type="term" value="F:structural molecule activity"/>
    <property type="evidence" value="ECO:0007669"/>
    <property type="project" value="InterPro"/>
</dbReference>
<evidence type="ECO:0000259" key="7">
    <source>
        <dbReference type="Pfam" id="PF06429"/>
    </source>
</evidence>
<evidence type="ECO:0000256" key="3">
    <source>
        <dbReference type="ARBA" id="ARBA00009677"/>
    </source>
</evidence>
<organism evidence="9 10">
    <name type="scientific">Tepidicaulis marinus</name>
    <dbReference type="NCBI Taxonomy" id="1333998"/>
    <lineage>
        <taxon>Bacteria</taxon>
        <taxon>Pseudomonadati</taxon>
        <taxon>Pseudomonadota</taxon>
        <taxon>Alphaproteobacteria</taxon>
        <taxon>Hyphomicrobiales</taxon>
        <taxon>Parvibaculaceae</taxon>
        <taxon>Tepidicaulis</taxon>
    </lineage>
</organism>
<evidence type="ECO:0000259" key="8">
    <source>
        <dbReference type="Pfam" id="PF22638"/>
    </source>
</evidence>
<dbReference type="PANTHER" id="PTHR30033">
    <property type="entry name" value="FLAGELLAR HOOK-ASSOCIATED PROTEIN 1"/>
    <property type="match status" value="1"/>
</dbReference>
<evidence type="ECO:0000256" key="5">
    <source>
        <dbReference type="ARBA" id="ARBA00022525"/>
    </source>
</evidence>
<evidence type="ECO:0000313" key="9">
    <source>
        <dbReference type="EMBL" id="GAK44752.1"/>
    </source>
</evidence>
<dbReference type="STRING" id="1333998.M2A_1251"/>
<dbReference type="GO" id="GO:0009424">
    <property type="term" value="C:bacterial-type flagellum hook"/>
    <property type="evidence" value="ECO:0007669"/>
    <property type="project" value="InterPro"/>
</dbReference>
<dbReference type="GO" id="GO:0005576">
    <property type="term" value="C:extracellular region"/>
    <property type="evidence" value="ECO:0007669"/>
    <property type="project" value="UniProtKB-SubCell"/>
</dbReference>
<comment type="similarity">
    <text evidence="3">Belongs to the flagella basal body rod proteins family.</text>
</comment>
<dbReference type="SUPFAM" id="SSF64518">
    <property type="entry name" value="Phase 1 flagellin"/>
    <property type="match status" value="1"/>
</dbReference>
<keyword evidence="10" id="KW-1185">Reference proteome</keyword>